<dbReference type="InterPro" id="IPR045249">
    <property type="entry name" value="HARBI1-like"/>
</dbReference>
<comment type="similarity">
    <text evidence="3">Belongs to the HARBI1 family.</text>
</comment>
<dbReference type="GO" id="GO:0016787">
    <property type="term" value="F:hydrolase activity"/>
    <property type="evidence" value="ECO:0007669"/>
    <property type="project" value="UniProtKB-KW"/>
</dbReference>
<accession>A0AAD9XER1</accession>
<comment type="subcellular location">
    <subcellularLocation>
        <location evidence="2">Nucleus</location>
    </subcellularLocation>
</comment>
<evidence type="ECO:0000256" key="3">
    <source>
        <dbReference type="ARBA" id="ARBA00006958"/>
    </source>
</evidence>
<keyword evidence="4" id="KW-0540">Nuclease</keyword>
<reference evidence="9" key="1">
    <citation type="journal article" date="2023" name="Plant J.">
        <title>Genome sequences and population genomics provide insights into the demographic history, inbreeding, and mutation load of two 'living fossil' tree species of Dipteronia.</title>
        <authorList>
            <person name="Feng Y."/>
            <person name="Comes H.P."/>
            <person name="Chen J."/>
            <person name="Zhu S."/>
            <person name="Lu R."/>
            <person name="Zhang X."/>
            <person name="Li P."/>
            <person name="Qiu J."/>
            <person name="Olsen K.M."/>
            <person name="Qiu Y."/>
        </authorList>
    </citation>
    <scope>NUCLEOTIDE SEQUENCE</scope>
    <source>
        <strain evidence="9">KIB01</strain>
    </source>
</reference>
<evidence type="ECO:0000259" key="8">
    <source>
        <dbReference type="Pfam" id="PF13359"/>
    </source>
</evidence>
<feature type="domain" description="DDE Tnp4" evidence="8">
    <location>
        <begin position="11"/>
        <end position="129"/>
    </location>
</feature>
<evidence type="ECO:0000256" key="1">
    <source>
        <dbReference type="ARBA" id="ARBA00001968"/>
    </source>
</evidence>
<name>A0AAD9XER1_9ROSI</name>
<dbReference type="PANTHER" id="PTHR22930:SF262">
    <property type="entry name" value="MYB_SANT-LIKE DOMAIN, HARBINGER TRANSPOSASE-DERIVED NUCLEASE DOMAIN PROTEIN-RELATED"/>
    <property type="match status" value="1"/>
</dbReference>
<dbReference type="GO" id="GO:0046872">
    <property type="term" value="F:metal ion binding"/>
    <property type="evidence" value="ECO:0007669"/>
    <property type="project" value="UniProtKB-KW"/>
</dbReference>
<keyword evidence="7" id="KW-0539">Nucleus</keyword>
<dbReference type="GO" id="GO:0004518">
    <property type="term" value="F:nuclease activity"/>
    <property type="evidence" value="ECO:0007669"/>
    <property type="project" value="UniProtKB-KW"/>
</dbReference>
<evidence type="ECO:0000256" key="7">
    <source>
        <dbReference type="ARBA" id="ARBA00023242"/>
    </source>
</evidence>
<evidence type="ECO:0000256" key="6">
    <source>
        <dbReference type="ARBA" id="ARBA00022801"/>
    </source>
</evidence>
<comment type="cofactor">
    <cofactor evidence="1">
        <name>a divalent metal cation</name>
        <dbReference type="ChEBI" id="CHEBI:60240"/>
    </cofactor>
</comment>
<evidence type="ECO:0000313" key="10">
    <source>
        <dbReference type="Proteomes" id="UP001280121"/>
    </source>
</evidence>
<proteinExistence type="inferred from homology"/>
<keyword evidence="5" id="KW-0479">Metal-binding</keyword>
<dbReference type="Proteomes" id="UP001280121">
    <property type="component" value="Unassembled WGS sequence"/>
</dbReference>
<sequence>MACGREECFQNVLGLCNFNMTFKYVVIGWEGTTHDSRVLTETIRNPSHNFPIPPHDKYCLVDVAYTHTKGFMAPYCHVCYWLKDFRNGGRARGKEEVFNYCHSRLRNVIERAFWCFESSFSNIKTNGTIPICELTGQLDHRELGGELDPRMHLCSA</sequence>
<dbReference type="AlphaFoldDB" id="A0AAD9XER1"/>
<evidence type="ECO:0000313" key="9">
    <source>
        <dbReference type="EMBL" id="KAK2657917.1"/>
    </source>
</evidence>
<organism evidence="9 10">
    <name type="scientific">Dipteronia dyeriana</name>
    <dbReference type="NCBI Taxonomy" id="168575"/>
    <lineage>
        <taxon>Eukaryota</taxon>
        <taxon>Viridiplantae</taxon>
        <taxon>Streptophyta</taxon>
        <taxon>Embryophyta</taxon>
        <taxon>Tracheophyta</taxon>
        <taxon>Spermatophyta</taxon>
        <taxon>Magnoliopsida</taxon>
        <taxon>eudicotyledons</taxon>
        <taxon>Gunneridae</taxon>
        <taxon>Pentapetalae</taxon>
        <taxon>rosids</taxon>
        <taxon>malvids</taxon>
        <taxon>Sapindales</taxon>
        <taxon>Sapindaceae</taxon>
        <taxon>Hippocastanoideae</taxon>
        <taxon>Acereae</taxon>
        <taxon>Dipteronia</taxon>
    </lineage>
</organism>
<evidence type="ECO:0000256" key="2">
    <source>
        <dbReference type="ARBA" id="ARBA00004123"/>
    </source>
</evidence>
<dbReference type="InterPro" id="IPR027806">
    <property type="entry name" value="HARBI1_dom"/>
</dbReference>
<keyword evidence="6" id="KW-0378">Hydrolase</keyword>
<dbReference type="EMBL" id="JANJYI010000003">
    <property type="protein sequence ID" value="KAK2657917.1"/>
    <property type="molecule type" value="Genomic_DNA"/>
</dbReference>
<dbReference type="Pfam" id="PF13359">
    <property type="entry name" value="DDE_Tnp_4"/>
    <property type="match status" value="1"/>
</dbReference>
<keyword evidence="10" id="KW-1185">Reference proteome</keyword>
<gene>
    <name evidence="9" type="ORF">Ddye_010969</name>
</gene>
<dbReference type="PANTHER" id="PTHR22930">
    <property type="match status" value="1"/>
</dbReference>
<evidence type="ECO:0000256" key="5">
    <source>
        <dbReference type="ARBA" id="ARBA00022723"/>
    </source>
</evidence>
<dbReference type="GO" id="GO:0005634">
    <property type="term" value="C:nucleus"/>
    <property type="evidence" value="ECO:0007669"/>
    <property type="project" value="UniProtKB-SubCell"/>
</dbReference>
<comment type="caution">
    <text evidence="9">The sequence shown here is derived from an EMBL/GenBank/DDBJ whole genome shotgun (WGS) entry which is preliminary data.</text>
</comment>
<evidence type="ECO:0000256" key="4">
    <source>
        <dbReference type="ARBA" id="ARBA00022722"/>
    </source>
</evidence>
<protein>
    <recommendedName>
        <fullName evidence="8">DDE Tnp4 domain-containing protein</fullName>
    </recommendedName>
</protein>